<proteinExistence type="predicted"/>
<organism evidence="1 2">
    <name type="scientific">Enterococcus gallinarum</name>
    <dbReference type="NCBI Taxonomy" id="1353"/>
    <lineage>
        <taxon>Bacteria</taxon>
        <taxon>Bacillati</taxon>
        <taxon>Bacillota</taxon>
        <taxon>Bacilli</taxon>
        <taxon>Lactobacillales</taxon>
        <taxon>Enterococcaceae</taxon>
        <taxon>Enterococcus</taxon>
    </lineage>
</organism>
<dbReference type="EMBL" id="CP050485">
    <property type="protein sequence ID" value="QOG28037.1"/>
    <property type="molecule type" value="Genomic_DNA"/>
</dbReference>
<evidence type="ECO:0000313" key="1">
    <source>
        <dbReference type="EMBL" id="QOG28037.1"/>
    </source>
</evidence>
<evidence type="ECO:0000313" key="2">
    <source>
        <dbReference type="Proteomes" id="UP000516696"/>
    </source>
</evidence>
<dbReference type="Proteomes" id="UP000516696">
    <property type="component" value="Chromosome"/>
</dbReference>
<gene>
    <name evidence="1" type="ORF">EGM181_12585</name>
</gene>
<dbReference type="RefSeq" id="WP_162787467.1">
    <property type="nucleotide sequence ID" value="NZ_CP050485.1"/>
</dbReference>
<name>A0AAE7SZY6_ENTGA</name>
<dbReference type="AlphaFoldDB" id="A0AAE7SZY6"/>
<sequence length="52" mass="6274">MPYDKNSDTGKEYKNVYSAIGNFTYQDKIYDFDMLYSLTDKDSYEVLYFYPL</sequence>
<protein>
    <submittedName>
        <fullName evidence="1">Uncharacterized protein</fullName>
    </submittedName>
</protein>
<reference evidence="1 2" key="1">
    <citation type="submission" date="2020-03" db="EMBL/GenBank/DDBJ databases">
        <title>Characterization of ganglioside-mimicking enterococci.</title>
        <authorList>
            <person name="Patry R.T."/>
            <person name="Nothaft H."/>
            <person name="Bridger R."/>
            <person name="Shajahan A."/>
            <person name="Huynh S."/>
            <person name="Sanchez S."/>
            <person name="Azadi P."/>
            <person name="Cooper K."/>
            <person name="Miller W.G."/>
            <person name="Parker C.T."/>
            <person name="Wells L."/>
            <person name="Szymanski C.M."/>
        </authorList>
    </citation>
    <scope>NUCLEOTIDE SEQUENCE [LARGE SCALE GENOMIC DNA]</scope>
    <source>
        <strain evidence="1 2">EGM181</strain>
    </source>
</reference>
<accession>A0AAE7SZY6</accession>